<dbReference type="Proteomes" id="UP000747074">
    <property type="component" value="Unassembled WGS sequence"/>
</dbReference>
<protein>
    <submittedName>
        <fullName evidence="2">YtxH domain-containing protein</fullName>
    </submittedName>
</protein>
<dbReference type="EMBL" id="DYVL01000137">
    <property type="protein sequence ID" value="HJG12553.1"/>
    <property type="molecule type" value="Genomic_DNA"/>
</dbReference>
<feature type="non-terminal residue" evidence="2">
    <location>
        <position position="62"/>
    </location>
</feature>
<reference evidence="2" key="2">
    <citation type="submission" date="2021-09" db="EMBL/GenBank/DDBJ databases">
        <authorList>
            <person name="Gilroy R."/>
        </authorList>
    </citation>
    <scope>NUCLEOTIDE SEQUENCE</scope>
    <source>
        <strain evidence="2">CHK154-13316</strain>
    </source>
</reference>
<evidence type="ECO:0000313" key="2">
    <source>
        <dbReference type="EMBL" id="HJG12553.1"/>
    </source>
</evidence>
<accession>A0A921I6P0</accession>
<comment type="caution">
    <text evidence="2">The sequence shown here is derived from an EMBL/GenBank/DDBJ whole genome shotgun (WGS) entry which is preliminary data.</text>
</comment>
<sequence>MRKFMFAALALICVVSLSITSCRDKRTQDKVNNRIENVKESADRTLDKASDKMEAGADSVKE</sequence>
<name>A0A921I6P0_9BACE</name>
<dbReference type="AlphaFoldDB" id="A0A921I6P0"/>
<organism evidence="2 3">
    <name type="scientific">Bacteroides xylanisolvens</name>
    <dbReference type="NCBI Taxonomy" id="371601"/>
    <lineage>
        <taxon>Bacteria</taxon>
        <taxon>Pseudomonadati</taxon>
        <taxon>Bacteroidota</taxon>
        <taxon>Bacteroidia</taxon>
        <taxon>Bacteroidales</taxon>
        <taxon>Bacteroidaceae</taxon>
        <taxon>Bacteroides</taxon>
    </lineage>
</organism>
<reference evidence="2" key="1">
    <citation type="journal article" date="2021" name="PeerJ">
        <title>Extensive microbial diversity within the chicken gut microbiome revealed by metagenomics and culture.</title>
        <authorList>
            <person name="Gilroy R."/>
            <person name="Ravi A."/>
            <person name="Getino M."/>
            <person name="Pursley I."/>
            <person name="Horton D.L."/>
            <person name="Alikhan N.F."/>
            <person name="Baker D."/>
            <person name="Gharbi K."/>
            <person name="Hall N."/>
            <person name="Watson M."/>
            <person name="Adriaenssens E.M."/>
            <person name="Foster-Nyarko E."/>
            <person name="Jarju S."/>
            <person name="Secka A."/>
            <person name="Antonio M."/>
            <person name="Oren A."/>
            <person name="Chaudhuri R.R."/>
            <person name="La Ragione R."/>
            <person name="Hildebrand F."/>
            <person name="Pallen M.J."/>
        </authorList>
    </citation>
    <scope>NUCLEOTIDE SEQUENCE</scope>
    <source>
        <strain evidence="2">CHK154-13316</strain>
    </source>
</reference>
<feature type="region of interest" description="Disordered" evidence="1">
    <location>
        <begin position="39"/>
        <end position="62"/>
    </location>
</feature>
<proteinExistence type="predicted"/>
<dbReference type="PROSITE" id="PS51257">
    <property type="entry name" value="PROKAR_LIPOPROTEIN"/>
    <property type="match status" value="1"/>
</dbReference>
<gene>
    <name evidence="2" type="ORF">K8V07_11580</name>
</gene>
<evidence type="ECO:0000256" key="1">
    <source>
        <dbReference type="SAM" id="MobiDB-lite"/>
    </source>
</evidence>
<evidence type="ECO:0000313" key="3">
    <source>
        <dbReference type="Proteomes" id="UP000747074"/>
    </source>
</evidence>